<dbReference type="CDD" id="cd03244">
    <property type="entry name" value="ABCC_MRP_domain2"/>
    <property type="match status" value="1"/>
</dbReference>
<reference evidence="13" key="1">
    <citation type="submission" date="2019-08" db="EMBL/GenBank/DDBJ databases">
        <title>The improved chromosome-level genome for the pearl oyster Pinctada fucata martensii using PacBio sequencing and Hi-C.</title>
        <authorList>
            <person name="Zheng Z."/>
        </authorList>
    </citation>
    <scope>NUCLEOTIDE SEQUENCE</scope>
    <source>
        <strain evidence="13">ZZ-2019</strain>
        <tissue evidence="13">Adductor muscle</tissue>
    </source>
</reference>
<evidence type="ECO:0000256" key="1">
    <source>
        <dbReference type="ARBA" id="ARBA00004128"/>
    </source>
</evidence>
<keyword evidence="14" id="KW-1185">Reference proteome</keyword>
<evidence type="ECO:0000256" key="9">
    <source>
        <dbReference type="ARBA" id="ARBA00023136"/>
    </source>
</evidence>
<feature type="transmembrane region" description="Helical" evidence="10">
    <location>
        <begin position="145"/>
        <end position="164"/>
    </location>
</feature>
<evidence type="ECO:0000259" key="12">
    <source>
        <dbReference type="PROSITE" id="PS50929"/>
    </source>
</evidence>
<dbReference type="InterPro" id="IPR027417">
    <property type="entry name" value="P-loop_NTPase"/>
</dbReference>
<keyword evidence="5" id="KW-0677">Repeat</keyword>
<dbReference type="GO" id="GO:0140359">
    <property type="term" value="F:ABC-type transporter activity"/>
    <property type="evidence" value="ECO:0007669"/>
    <property type="project" value="InterPro"/>
</dbReference>
<dbReference type="Pfam" id="PF00664">
    <property type="entry name" value="ABC_membrane"/>
    <property type="match status" value="2"/>
</dbReference>
<dbReference type="EMBL" id="VSWD01000013">
    <property type="protein sequence ID" value="KAK3084560.1"/>
    <property type="molecule type" value="Genomic_DNA"/>
</dbReference>
<evidence type="ECO:0000256" key="6">
    <source>
        <dbReference type="ARBA" id="ARBA00022741"/>
    </source>
</evidence>
<dbReference type="PROSITE" id="PS00211">
    <property type="entry name" value="ABC_TRANSPORTER_1"/>
    <property type="match status" value="1"/>
</dbReference>
<evidence type="ECO:0000256" key="3">
    <source>
        <dbReference type="ARBA" id="ARBA00022448"/>
    </source>
</evidence>
<dbReference type="InterPro" id="IPR036640">
    <property type="entry name" value="ABC1_TM_sf"/>
</dbReference>
<dbReference type="SMART" id="SM00382">
    <property type="entry name" value="AAA"/>
    <property type="match status" value="1"/>
</dbReference>
<evidence type="ECO:0000313" key="14">
    <source>
        <dbReference type="Proteomes" id="UP001186944"/>
    </source>
</evidence>
<dbReference type="Gene3D" id="1.20.1560.10">
    <property type="entry name" value="ABC transporter type 1, transmembrane domain"/>
    <property type="match status" value="2"/>
</dbReference>
<organism evidence="13 14">
    <name type="scientific">Pinctada imbricata</name>
    <name type="common">Atlantic pearl-oyster</name>
    <name type="synonym">Pinctada martensii</name>
    <dbReference type="NCBI Taxonomy" id="66713"/>
    <lineage>
        <taxon>Eukaryota</taxon>
        <taxon>Metazoa</taxon>
        <taxon>Spiralia</taxon>
        <taxon>Lophotrochozoa</taxon>
        <taxon>Mollusca</taxon>
        <taxon>Bivalvia</taxon>
        <taxon>Autobranchia</taxon>
        <taxon>Pteriomorphia</taxon>
        <taxon>Pterioida</taxon>
        <taxon>Pterioidea</taxon>
        <taxon>Pteriidae</taxon>
        <taxon>Pinctada</taxon>
    </lineage>
</organism>
<comment type="caution">
    <text evidence="13">The sequence shown here is derived from an EMBL/GenBank/DDBJ whole genome shotgun (WGS) entry which is preliminary data.</text>
</comment>
<dbReference type="InterPro" id="IPR003593">
    <property type="entry name" value="AAA+_ATPase"/>
</dbReference>
<dbReference type="FunFam" id="3.40.50.300:FF:000074">
    <property type="entry name" value="Multidrug resistance-associated protein 5 isoform 1"/>
    <property type="match status" value="1"/>
</dbReference>
<dbReference type="FunFam" id="1.20.1560.10:FF:000013">
    <property type="entry name" value="ABC transporter C family member 2"/>
    <property type="match status" value="1"/>
</dbReference>
<dbReference type="AlphaFoldDB" id="A0AA89BMH5"/>
<dbReference type="InterPro" id="IPR050173">
    <property type="entry name" value="ABC_transporter_C-like"/>
</dbReference>
<keyword evidence="6" id="KW-0547">Nucleotide-binding</keyword>
<feature type="domain" description="ABC transmembrane type-1" evidence="12">
    <location>
        <begin position="1"/>
        <end position="202"/>
    </location>
</feature>
<dbReference type="Proteomes" id="UP001186944">
    <property type="component" value="Unassembled WGS sequence"/>
</dbReference>
<dbReference type="PANTHER" id="PTHR24223:SF443">
    <property type="entry name" value="MULTIDRUG-RESISTANCE LIKE PROTEIN 1, ISOFORM I"/>
    <property type="match status" value="1"/>
</dbReference>
<dbReference type="InterPro" id="IPR011527">
    <property type="entry name" value="ABC1_TM_dom"/>
</dbReference>
<evidence type="ECO:0000256" key="8">
    <source>
        <dbReference type="ARBA" id="ARBA00022989"/>
    </source>
</evidence>
<evidence type="ECO:0000256" key="5">
    <source>
        <dbReference type="ARBA" id="ARBA00022737"/>
    </source>
</evidence>
<comment type="similarity">
    <text evidence="2">Belongs to the ABC transporter superfamily. ABCC family. Conjugate transporter (TC 3.A.1.208) subfamily.</text>
</comment>
<feature type="transmembrane region" description="Helical" evidence="10">
    <location>
        <begin position="426"/>
        <end position="444"/>
    </location>
</feature>
<dbReference type="CDD" id="cd18603">
    <property type="entry name" value="ABC_6TM_MRP1_2_3_6_D2_like"/>
    <property type="match status" value="1"/>
</dbReference>
<evidence type="ECO:0000256" key="10">
    <source>
        <dbReference type="SAM" id="Phobius"/>
    </source>
</evidence>
<dbReference type="GO" id="GO:0005774">
    <property type="term" value="C:vacuolar membrane"/>
    <property type="evidence" value="ECO:0007669"/>
    <property type="project" value="UniProtKB-SubCell"/>
</dbReference>
<sequence length="992" mass="112780">MLRLSNTARQSSTVGEIVNVMSIDCGRFSGLVHWVHNIWIGPFDVMVSLAFLFYEVGASAFAGFSAILIFIPINGFITRWNRSNHIMLARKRDERQRSLNEILNGIKVLKLYAWEESFEKRILHYREEEMSLIKRIGYLNSLNTLVWHIGPFLVSLATFAVFTLREKDYDLNAEKVFVSMAIFDILGRSMLRLPQSFSVMTAGSTAYVSQQAWIQNATLQDNILFGKPFNFEMYSSVIENCALKGDLEILPKGDKTEIGEKGRNSESVWPELCTRMPNLYLLDDPLSAVDAHVGKHIFEKVIGPTGVLRDKTRVFVTHGITYLPKVDLIISLDGGRISEIGTYHDLASSKGPFSKLLQSLRVEDNHADEDKMKDALGRQFSIERQRAESLASTDDGEEEGVIDDVYVETKGIQEGKDETLKLYMSYFGRLTAVSTIFIVILSRLNDIFSNYWLSDWATDKSRETFADSSNHNKSYRLIVYAFSGLFQGLLGFSQALLLYYGGLHASRKLYQRMLRSVITSPMSFFETNAVGRIVSRFAKDVESMDWFAQRLKNLEDCMSTLVAVPLAISLSMPYFLVCLIPIVFIYRNIQNFHVPTTRQLKRLETSTRSPIYSHFGESINGAATIRAYGEKARFEAESRHKIDYFNKAISCKFYVYRWLGVRLEFMSSCLVLCAATFAVITRDVLSAGVAAVCITCTLNTTHELNRLMQVTLNADEELLSIQRITEYIRKPTEAAWRVSNDNIPNTWPREGHVTFNRYSVRYRKDLDLVLRKISCEIAPREKVGIVGRTGAGKSSLTMSLFRIIERETGSITIDNVDISDIGLHDLRMKLTIIPQDPVLFSGTLRMNLDPFDRYSDDALWEALDHAHLGDFVRTLPRKLYHECMEGGENLSVGQRQLVCLARALLRKTKILILDEATAAVDMETDKLIQKTIRTEFAACTILTIAHRLNTVMDYDKIMVLASGKIREFDTPKNLLKTRDTLFYSMARDAKCL</sequence>
<keyword evidence="4 10" id="KW-0812">Transmembrane</keyword>
<dbReference type="InterPro" id="IPR003439">
    <property type="entry name" value="ABC_transporter-like_ATP-bd"/>
</dbReference>
<dbReference type="GO" id="GO:0005524">
    <property type="term" value="F:ATP binding"/>
    <property type="evidence" value="ECO:0007669"/>
    <property type="project" value="UniProtKB-KW"/>
</dbReference>
<feature type="domain" description="ABC transporter" evidence="11">
    <location>
        <begin position="755"/>
        <end position="987"/>
    </location>
</feature>
<comment type="subcellular location">
    <subcellularLocation>
        <location evidence="1">Vacuole membrane</location>
        <topology evidence="1">Multi-pass membrane protein</topology>
    </subcellularLocation>
</comment>
<dbReference type="Pfam" id="PF00005">
    <property type="entry name" value="ABC_tran"/>
    <property type="match status" value="1"/>
</dbReference>
<dbReference type="PANTHER" id="PTHR24223">
    <property type="entry name" value="ATP-BINDING CASSETTE SUB-FAMILY C"/>
    <property type="match status" value="1"/>
</dbReference>
<evidence type="ECO:0000256" key="4">
    <source>
        <dbReference type="ARBA" id="ARBA00022692"/>
    </source>
</evidence>
<dbReference type="PROSITE" id="PS50893">
    <property type="entry name" value="ABC_TRANSPORTER_2"/>
    <property type="match status" value="2"/>
</dbReference>
<name>A0AA89BMH5_PINIB</name>
<dbReference type="InterPro" id="IPR017871">
    <property type="entry name" value="ABC_transporter-like_CS"/>
</dbReference>
<evidence type="ECO:0000259" key="11">
    <source>
        <dbReference type="PROSITE" id="PS50893"/>
    </source>
</evidence>
<evidence type="ECO:0000256" key="2">
    <source>
        <dbReference type="ARBA" id="ARBA00009726"/>
    </source>
</evidence>
<feature type="domain" description="ABC transporter" evidence="11">
    <location>
        <begin position="106"/>
        <end position="359"/>
    </location>
</feature>
<dbReference type="GO" id="GO:0016887">
    <property type="term" value="F:ATP hydrolysis activity"/>
    <property type="evidence" value="ECO:0007669"/>
    <property type="project" value="InterPro"/>
</dbReference>
<feature type="transmembrane region" description="Helical" evidence="10">
    <location>
        <begin position="60"/>
        <end position="77"/>
    </location>
</feature>
<dbReference type="SUPFAM" id="SSF90123">
    <property type="entry name" value="ABC transporter transmembrane region"/>
    <property type="match status" value="2"/>
</dbReference>
<keyword evidence="3" id="KW-0813">Transport</keyword>
<proteinExistence type="inferred from homology"/>
<keyword evidence="8 10" id="KW-1133">Transmembrane helix</keyword>
<dbReference type="PROSITE" id="PS50929">
    <property type="entry name" value="ABC_TM1F"/>
    <property type="match status" value="2"/>
</dbReference>
<gene>
    <name evidence="13" type="ORF">FSP39_015417</name>
</gene>
<evidence type="ECO:0000256" key="7">
    <source>
        <dbReference type="ARBA" id="ARBA00022840"/>
    </source>
</evidence>
<dbReference type="SUPFAM" id="SSF52540">
    <property type="entry name" value="P-loop containing nucleoside triphosphate hydrolases"/>
    <property type="match status" value="2"/>
</dbReference>
<feature type="transmembrane region" description="Helical" evidence="10">
    <location>
        <begin position="560"/>
        <end position="586"/>
    </location>
</feature>
<evidence type="ECO:0000313" key="13">
    <source>
        <dbReference type="EMBL" id="KAK3084560.1"/>
    </source>
</evidence>
<feature type="domain" description="ABC transmembrane type-1" evidence="12">
    <location>
        <begin position="431"/>
        <end position="710"/>
    </location>
</feature>
<feature type="transmembrane region" description="Helical" evidence="10">
    <location>
        <begin position="31"/>
        <end position="54"/>
    </location>
</feature>
<protein>
    <submittedName>
        <fullName evidence="13">Uncharacterized protein</fullName>
    </submittedName>
</protein>
<feature type="transmembrane region" description="Helical" evidence="10">
    <location>
        <begin position="477"/>
        <end position="503"/>
    </location>
</feature>
<keyword evidence="7" id="KW-0067">ATP-binding</keyword>
<accession>A0AA89BMH5</accession>
<dbReference type="Gene3D" id="3.40.50.300">
    <property type="entry name" value="P-loop containing nucleotide triphosphate hydrolases"/>
    <property type="match status" value="2"/>
</dbReference>
<keyword evidence="9 10" id="KW-0472">Membrane</keyword>